<comment type="caution">
    <text evidence="2">The sequence shown here is derived from an EMBL/GenBank/DDBJ whole genome shotgun (WGS) entry which is preliminary data.</text>
</comment>
<evidence type="ECO:0000256" key="1">
    <source>
        <dbReference type="SAM" id="MobiDB-lite"/>
    </source>
</evidence>
<gene>
    <name evidence="2" type="ORF">V6N11_023478</name>
</gene>
<evidence type="ECO:0000313" key="3">
    <source>
        <dbReference type="Proteomes" id="UP001396334"/>
    </source>
</evidence>
<feature type="compositionally biased region" description="Basic and acidic residues" evidence="1">
    <location>
        <begin position="44"/>
        <end position="60"/>
    </location>
</feature>
<feature type="region of interest" description="Disordered" evidence="1">
    <location>
        <begin position="1"/>
        <end position="60"/>
    </location>
</feature>
<accession>A0ABR2TMC9</accession>
<protein>
    <submittedName>
        <fullName evidence="2">Uncharacterized protein</fullName>
    </submittedName>
</protein>
<sequence length="115" mass="12950">MRGTVLNNTTPEMLFSTDKEDEQSPGKVNLEPSGEMDGMPQNVENDKGHEDESRALERKHEIDEIPILEDMSINDMELSQTQYVNNPITILASSDSDDTVQPLADDLYMGHLQEE</sequence>
<feature type="compositionally biased region" description="Polar residues" evidence="1">
    <location>
        <begin position="1"/>
        <end position="11"/>
    </location>
</feature>
<keyword evidence="3" id="KW-1185">Reference proteome</keyword>
<organism evidence="2 3">
    <name type="scientific">Hibiscus sabdariffa</name>
    <name type="common">roselle</name>
    <dbReference type="NCBI Taxonomy" id="183260"/>
    <lineage>
        <taxon>Eukaryota</taxon>
        <taxon>Viridiplantae</taxon>
        <taxon>Streptophyta</taxon>
        <taxon>Embryophyta</taxon>
        <taxon>Tracheophyta</taxon>
        <taxon>Spermatophyta</taxon>
        <taxon>Magnoliopsida</taxon>
        <taxon>eudicotyledons</taxon>
        <taxon>Gunneridae</taxon>
        <taxon>Pentapetalae</taxon>
        <taxon>rosids</taxon>
        <taxon>malvids</taxon>
        <taxon>Malvales</taxon>
        <taxon>Malvaceae</taxon>
        <taxon>Malvoideae</taxon>
        <taxon>Hibiscus</taxon>
    </lineage>
</organism>
<evidence type="ECO:0000313" key="2">
    <source>
        <dbReference type="EMBL" id="KAK9038621.1"/>
    </source>
</evidence>
<dbReference type="EMBL" id="JBBPBN010000005">
    <property type="protein sequence ID" value="KAK9038621.1"/>
    <property type="molecule type" value="Genomic_DNA"/>
</dbReference>
<name>A0ABR2TMC9_9ROSI</name>
<reference evidence="2 3" key="1">
    <citation type="journal article" date="2024" name="G3 (Bethesda)">
        <title>Genome assembly of Hibiscus sabdariffa L. provides insights into metabolisms of medicinal natural products.</title>
        <authorList>
            <person name="Kim T."/>
        </authorList>
    </citation>
    <scope>NUCLEOTIDE SEQUENCE [LARGE SCALE GENOMIC DNA]</scope>
    <source>
        <strain evidence="2">TK-2024</strain>
        <tissue evidence="2">Old leaves</tissue>
    </source>
</reference>
<proteinExistence type="predicted"/>
<dbReference type="Proteomes" id="UP001396334">
    <property type="component" value="Unassembled WGS sequence"/>
</dbReference>